<proteinExistence type="predicted"/>
<reference evidence="1" key="2">
    <citation type="journal article" date="2015" name="Fish Shellfish Immunol.">
        <title>Early steps in the European eel (Anguilla anguilla)-Vibrio vulnificus interaction in the gills: Role of the RtxA13 toxin.</title>
        <authorList>
            <person name="Callol A."/>
            <person name="Pajuelo D."/>
            <person name="Ebbesson L."/>
            <person name="Teles M."/>
            <person name="MacKenzie S."/>
            <person name="Amaro C."/>
        </authorList>
    </citation>
    <scope>NUCLEOTIDE SEQUENCE</scope>
</reference>
<name>A0A0E9V8X5_ANGAN</name>
<organism evidence="1">
    <name type="scientific">Anguilla anguilla</name>
    <name type="common">European freshwater eel</name>
    <name type="synonym">Muraena anguilla</name>
    <dbReference type="NCBI Taxonomy" id="7936"/>
    <lineage>
        <taxon>Eukaryota</taxon>
        <taxon>Metazoa</taxon>
        <taxon>Chordata</taxon>
        <taxon>Craniata</taxon>
        <taxon>Vertebrata</taxon>
        <taxon>Euteleostomi</taxon>
        <taxon>Actinopterygii</taxon>
        <taxon>Neopterygii</taxon>
        <taxon>Teleostei</taxon>
        <taxon>Anguilliformes</taxon>
        <taxon>Anguillidae</taxon>
        <taxon>Anguilla</taxon>
    </lineage>
</organism>
<reference evidence="1" key="1">
    <citation type="submission" date="2014-11" db="EMBL/GenBank/DDBJ databases">
        <authorList>
            <person name="Amaro Gonzalez C."/>
        </authorList>
    </citation>
    <scope>NUCLEOTIDE SEQUENCE</scope>
</reference>
<dbReference type="AlphaFoldDB" id="A0A0E9V8X5"/>
<dbReference type="EMBL" id="GBXM01034677">
    <property type="protein sequence ID" value="JAH73900.1"/>
    <property type="molecule type" value="Transcribed_RNA"/>
</dbReference>
<sequence>MTYTVMQSCTILSHKSGDDIKAFSLKLEFEVKK</sequence>
<evidence type="ECO:0000313" key="1">
    <source>
        <dbReference type="EMBL" id="JAH73900.1"/>
    </source>
</evidence>
<protein>
    <submittedName>
        <fullName evidence="1">Uncharacterized protein</fullName>
    </submittedName>
</protein>
<accession>A0A0E9V8X5</accession>